<keyword evidence="1" id="KW-0175">Coiled coil</keyword>
<comment type="caution">
    <text evidence="2">The sequence shown here is derived from an EMBL/GenBank/DDBJ whole genome shotgun (WGS) entry which is preliminary data.</text>
</comment>
<name>A0ABS6YFZ3_9ACTN</name>
<keyword evidence="3" id="KW-1185">Reference proteome</keyword>
<reference evidence="2 3" key="1">
    <citation type="submission" date="2019-11" db="EMBL/GenBank/DDBJ databases">
        <authorList>
            <person name="Ay H."/>
        </authorList>
    </citation>
    <scope>NUCLEOTIDE SEQUENCE [LARGE SCALE GENOMIC DNA]</scope>
    <source>
        <strain evidence="2 3">BG9H</strain>
    </source>
</reference>
<dbReference type="Proteomes" id="UP001197114">
    <property type="component" value="Unassembled WGS sequence"/>
</dbReference>
<organism evidence="2 3">
    <name type="scientific">Streptomyces anatolicus</name>
    <dbReference type="NCBI Taxonomy" id="2675858"/>
    <lineage>
        <taxon>Bacteria</taxon>
        <taxon>Bacillati</taxon>
        <taxon>Actinomycetota</taxon>
        <taxon>Actinomycetes</taxon>
        <taxon>Kitasatosporales</taxon>
        <taxon>Streptomycetaceae</taxon>
        <taxon>Streptomyces</taxon>
    </lineage>
</organism>
<evidence type="ECO:0000313" key="3">
    <source>
        <dbReference type="Proteomes" id="UP001197114"/>
    </source>
</evidence>
<protein>
    <submittedName>
        <fullName evidence="2">Uncharacterized protein</fullName>
    </submittedName>
</protein>
<dbReference type="RefSeq" id="WP_219686808.1">
    <property type="nucleotide sequence ID" value="NZ_WMBF01000006.1"/>
</dbReference>
<proteinExistence type="predicted"/>
<accession>A0ABS6YFZ3</accession>
<sequence>MTDRPTADTITDDELDALYARIKTLEHVAAGNKRHVQLIVPELENADAARRVLRDRAEQAEAAIERVRRAVQEASTSATPVRAGRTLAGQLVARVLAALDGAPGPAAAEAIETENCCGKPAGAICVHDVMPTDHTTE</sequence>
<evidence type="ECO:0000313" key="2">
    <source>
        <dbReference type="EMBL" id="MBW5420308.1"/>
    </source>
</evidence>
<feature type="coiled-coil region" evidence="1">
    <location>
        <begin position="43"/>
        <end position="77"/>
    </location>
</feature>
<dbReference type="EMBL" id="WMBF01000006">
    <property type="protein sequence ID" value="MBW5420308.1"/>
    <property type="molecule type" value="Genomic_DNA"/>
</dbReference>
<gene>
    <name evidence="2" type="ORF">GKQ77_01815</name>
</gene>
<evidence type="ECO:0000256" key="1">
    <source>
        <dbReference type="SAM" id="Coils"/>
    </source>
</evidence>